<keyword evidence="4" id="KW-1185">Reference proteome</keyword>
<dbReference type="PANTHER" id="PTHR42024">
    <property type="entry name" value="AMINO ACID PERMEASE_ SLC12A DOMAIN-CONTAINING PROTEIN"/>
    <property type="match status" value="1"/>
</dbReference>
<dbReference type="Proteomes" id="UP000078576">
    <property type="component" value="Unassembled WGS sequence"/>
</dbReference>
<organism evidence="3 4">
    <name type="scientific">Cytospora mali</name>
    <name type="common">Apple Valsa canker fungus</name>
    <name type="synonym">Valsa mali</name>
    <dbReference type="NCBI Taxonomy" id="578113"/>
    <lineage>
        <taxon>Eukaryota</taxon>
        <taxon>Fungi</taxon>
        <taxon>Dikarya</taxon>
        <taxon>Ascomycota</taxon>
        <taxon>Pezizomycotina</taxon>
        <taxon>Sordariomycetes</taxon>
        <taxon>Sordariomycetidae</taxon>
        <taxon>Diaporthales</taxon>
        <taxon>Cytosporaceae</taxon>
        <taxon>Cytospora</taxon>
    </lineage>
</organism>
<dbReference type="STRING" id="694573.A0A194VBS7"/>
<feature type="region of interest" description="Disordered" evidence="1">
    <location>
        <begin position="1"/>
        <end position="70"/>
    </location>
</feature>
<accession>A0A194VBS7</accession>
<dbReference type="OrthoDB" id="4838853at2759"/>
<protein>
    <submittedName>
        <fullName evidence="3">Uncharacterized protein</fullName>
    </submittedName>
</protein>
<proteinExistence type="predicted"/>
<dbReference type="AlphaFoldDB" id="A0A194VBS7"/>
<dbReference type="PANTHER" id="PTHR42024:SF1">
    <property type="entry name" value="AMINO ACID PERMEASE_ SLC12A DOMAIN-CONTAINING PROTEIN"/>
    <property type="match status" value="1"/>
</dbReference>
<feature type="transmembrane region" description="Helical" evidence="2">
    <location>
        <begin position="161"/>
        <end position="179"/>
    </location>
</feature>
<feature type="transmembrane region" description="Helical" evidence="2">
    <location>
        <begin position="102"/>
        <end position="126"/>
    </location>
</feature>
<gene>
    <name evidence="3" type="ORF">VP1G_08497</name>
</gene>
<reference evidence="4" key="1">
    <citation type="submission" date="2014-12" db="EMBL/GenBank/DDBJ databases">
        <title>Genome Sequence of Valsa Canker Pathogens Uncovers a Specific Adaption of Colonization on Woody Bark.</title>
        <authorList>
            <person name="Yin Z."/>
            <person name="Liu H."/>
            <person name="Gao X."/>
            <person name="Li Z."/>
            <person name="Song N."/>
            <person name="Ke X."/>
            <person name="Dai Q."/>
            <person name="Wu Y."/>
            <person name="Sun Y."/>
            <person name="Xu J.-R."/>
            <person name="Kang Z.K."/>
            <person name="Wang L."/>
            <person name="Huang L."/>
        </authorList>
    </citation>
    <scope>NUCLEOTIDE SEQUENCE [LARGE SCALE GENOMIC DNA]</scope>
    <source>
        <strain evidence="4">SXYL134</strain>
    </source>
</reference>
<sequence>MLNKETIAMDDFGTKEKPEAVDASGNMDGAGIHGPDFARRPVDDQSSHHNSQPPSSKHGTDAGSMDDPDYKINLERDRQGLPRLNRKETRLAQKESNPWEHLGITLGLPMVLLFDIVVPCVIYYLWYHNHRSSWELQCTEEFPGQPLSSCPTGAPQFDKDILGSAIASFGIGELWILLGRVHRLFFHHKDCAPLISRSRWELDATSWVYAVAMVVAVVPFVVGSALVMPKLYLYGPSFLMGFLGVLMVMSVIYPFPIPVRLSSQPRGSPMRPFIYYAAEDFLAVDGLQDREFRVRYNDRYESNPLFRRFLFNLTLWWALGVCVYIGCVSAVIWTVEFHYAFGLSLGVLFSYIAIWAVVTYIWTGMEMQREHEAYERGDFEA</sequence>
<evidence type="ECO:0000313" key="3">
    <source>
        <dbReference type="EMBL" id="KUI61333.1"/>
    </source>
</evidence>
<keyword evidence="2" id="KW-1133">Transmembrane helix</keyword>
<feature type="transmembrane region" description="Helical" evidence="2">
    <location>
        <begin position="233"/>
        <end position="255"/>
    </location>
</feature>
<feature type="transmembrane region" description="Helical" evidence="2">
    <location>
        <begin position="207"/>
        <end position="227"/>
    </location>
</feature>
<name>A0A194VBS7_CYTMA</name>
<evidence type="ECO:0000256" key="1">
    <source>
        <dbReference type="SAM" id="MobiDB-lite"/>
    </source>
</evidence>
<dbReference type="EMBL" id="KN714773">
    <property type="protein sequence ID" value="KUI61333.1"/>
    <property type="molecule type" value="Genomic_DNA"/>
</dbReference>
<evidence type="ECO:0000313" key="4">
    <source>
        <dbReference type="Proteomes" id="UP000078576"/>
    </source>
</evidence>
<keyword evidence="2" id="KW-0472">Membrane</keyword>
<feature type="transmembrane region" description="Helical" evidence="2">
    <location>
        <begin position="339"/>
        <end position="362"/>
    </location>
</feature>
<feature type="compositionally biased region" description="Basic and acidic residues" evidence="1">
    <location>
        <begin position="36"/>
        <end position="47"/>
    </location>
</feature>
<evidence type="ECO:0000256" key="2">
    <source>
        <dbReference type="SAM" id="Phobius"/>
    </source>
</evidence>
<feature type="transmembrane region" description="Helical" evidence="2">
    <location>
        <begin position="309"/>
        <end position="333"/>
    </location>
</feature>
<keyword evidence="2" id="KW-0812">Transmembrane</keyword>